<dbReference type="GeneID" id="39606907"/>
<protein>
    <recommendedName>
        <fullName evidence="5">CBM1 domain-containing protein</fullName>
    </recommendedName>
</protein>
<comment type="caution">
    <text evidence="6">The sequence shown here is derived from an EMBL/GenBank/DDBJ whole genome shotgun (WGS) entry which is preliminary data.</text>
</comment>
<feature type="signal peptide" evidence="4">
    <location>
        <begin position="1"/>
        <end position="17"/>
    </location>
</feature>
<dbReference type="Proteomes" id="UP000267145">
    <property type="component" value="Unassembled WGS sequence"/>
</dbReference>
<dbReference type="STRING" id="1051616.A0A3M9YG34"/>
<dbReference type="AlphaFoldDB" id="A0A3M9YG34"/>
<feature type="chain" id="PRO_5018134797" description="CBM1 domain-containing protein" evidence="4">
    <location>
        <begin position="18"/>
        <end position="226"/>
    </location>
</feature>
<evidence type="ECO:0000256" key="3">
    <source>
        <dbReference type="ARBA" id="ARBA00023239"/>
    </source>
</evidence>
<dbReference type="PROSITE" id="PS51164">
    <property type="entry name" value="CBM1_2"/>
    <property type="match status" value="1"/>
</dbReference>
<dbReference type="Pfam" id="PF00734">
    <property type="entry name" value="CBM_1"/>
    <property type="match status" value="1"/>
</dbReference>
<dbReference type="GO" id="GO:0016829">
    <property type="term" value="F:lyase activity"/>
    <property type="evidence" value="ECO:0007669"/>
    <property type="project" value="UniProtKB-KW"/>
</dbReference>
<accession>A0A3M9YG34</accession>
<dbReference type="EMBL" id="RBVV01000019">
    <property type="protein sequence ID" value="RNJ59125.1"/>
    <property type="molecule type" value="Genomic_DNA"/>
</dbReference>
<evidence type="ECO:0000313" key="7">
    <source>
        <dbReference type="Proteomes" id="UP000267145"/>
    </source>
</evidence>
<dbReference type="PROSITE" id="PS00562">
    <property type="entry name" value="CBM1_1"/>
    <property type="match status" value="1"/>
</dbReference>
<dbReference type="RefSeq" id="XP_028497283.1">
    <property type="nucleotide sequence ID" value="XM_028637411.1"/>
</dbReference>
<organism evidence="6 7">
    <name type="scientific">Verticillium nonalfalfae</name>
    <dbReference type="NCBI Taxonomy" id="1051616"/>
    <lineage>
        <taxon>Eukaryota</taxon>
        <taxon>Fungi</taxon>
        <taxon>Dikarya</taxon>
        <taxon>Ascomycota</taxon>
        <taxon>Pezizomycotina</taxon>
        <taxon>Sordariomycetes</taxon>
        <taxon>Hypocreomycetidae</taxon>
        <taxon>Glomerellales</taxon>
        <taxon>Plectosphaerellaceae</taxon>
        <taxon>Verticillium</taxon>
    </lineage>
</organism>
<proteinExistence type="inferred from homology"/>
<gene>
    <name evidence="6" type="ORF">D7B24_003218</name>
</gene>
<dbReference type="GO" id="GO:0005975">
    <property type="term" value="P:carbohydrate metabolic process"/>
    <property type="evidence" value="ECO:0007669"/>
    <property type="project" value="InterPro"/>
</dbReference>
<dbReference type="Pfam" id="PF02982">
    <property type="entry name" value="Scytalone_dh"/>
    <property type="match status" value="1"/>
</dbReference>
<evidence type="ECO:0000259" key="5">
    <source>
        <dbReference type="PROSITE" id="PS51164"/>
    </source>
</evidence>
<dbReference type="InterPro" id="IPR000254">
    <property type="entry name" value="CBD"/>
</dbReference>
<dbReference type="InterPro" id="IPR049884">
    <property type="entry name" value="Scytalone_dh"/>
</dbReference>
<dbReference type="Gene3D" id="3.10.450.50">
    <property type="match status" value="1"/>
</dbReference>
<dbReference type="SMART" id="SM00236">
    <property type="entry name" value="fCBD"/>
    <property type="match status" value="1"/>
</dbReference>
<dbReference type="SUPFAM" id="SSF57180">
    <property type="entry name" value="Cellulose-binding domain"/>
    <property type="match status" value="1"/>
</dbReference>
<keyword evidence="7" id="KW-1185">Reference proteome</keyword>
<name>A0A3M9YG34_9PEZI</name>
<evidence type="ECO:0000256" key="1">
    <source>
        <dbReference type="ARBA" id="ARBA00008584"/>
    </source>
</evidence>
<dbReference type="GO" id="GO:0030248">
    <property type="term" value="F:cellulose binding"/>
    <property type="evidence" value="ECO:0007669"/>
    <property type="project" value="InterPro"/>
</dbReference>
<keyword evidence="3" id="KW-0456">Lyase</keyword>
<comment type="similarity">
    <text evidence="1">Belongs to the scytalone dehydratase family.</text>
</comment>
<dbReference type="InterPro" id="IPR035971">
    <property type="entry name" value="CBD_sf"/>
</dbReference>
<evidence type="ECO:0000313" key="6">
    <source>
        <dbReference type="EMBL" id="RNJ59125.1"/>
    </source>
</evidence>
<evidence type="ECO:0000256" key="4">
    <source>
        <dbReference type="SAM" id="SignalP"/>
    </source>
</evidence>
<dbReference type="GO" id="GO:0005576">
    <property type="term" value="C:extracellular region"/>
    <property type="evidence" value="ECO:0007669"/>
    <property type="project" value="InterPro"/>
</dbReference>
<dbReference type="SUPFAM" id="SSF54427">
    <property type="entry name" value="NTF2-like"/>
    <property type="match status" value="1"/>
</dbReference>
<sequence length="226" mass="24911">MAMQFFLMGLLSLRALALPIEETSTCAKLWGQCGGETWAGPNCCTAGSTCKVQNQWYSQCLATTGTSDGPLDYSLADERSFRELSYKWSIAWDRKDKSTWLAITAPQVVADYADYPAVGTVTIASPDDIFTHSFTLTSLGDIRLGTQHFLGASFFTRTNATEVKGDWQVRARHVRTHPNGTQAQWDSSAFVEFLYVVVDGHWKIGGIRPHTVVATTGRPEDVIGSF</sequence>
<dbReference type="InterPro" id="IPR032710">
    <property type="entry name" value="NTF2-like_dom_sf"/>
</dbReference>
<reference evidence="6 7" key="1">
    <citation type="submission" date="2018-10" db="EMBL/GenBank/DDBJ databases">
        <title>Genome sequence of Verticillium nonalfalfae VnAa140.</title>
        <authorList>
            <person name="Stajich J.E."/>
            <person name="Kasson M.T."/>
        </authorList>
    </citation>
    <scope>NUCLEOTIDE SEQUENCE [LARGE SCALE GENOMIC DNA]</scope>
    <source>
        <strain evidence="6 7">VnAa140</strain>
    </source>
</reference>
<feature type="domain" description="CBM1" evidence="5">
    <location>
        <begin position="25"/>
        <end position="61"/>
    </location>
</feature>
<keyword evidence="2 4" id="KW-0732">Signal</keyword>
<evidence type="ECO:0000256" key="2">
    <source>
        <dbReference type="ARBA" id="ARBA00022729"/>
    </source>
</evidence>